<dbReference type="Pfam" id="PF07331">
    <property type="entry name" value="TctB"/>
    <property type="match status" value="1"/>
</dbReference>
<name>A0A8J2YBH1_9RHOB</name>
<keyword evidence="1" id="KW-1133">Transmembrane helix</keyword>
<evidence type="ECO:0000313" key="4">
    <source>
        <dbReference type="Proteomes" id="UP000602745"/>
    </source>
</evidence>
<comment type="caution">
    <text evidence="3">The sequence shown here is derived from an EMBL/GenBank/DDBJ whole genome shotgun (WGS) entry which is preliminary data.</text>
</comment>
<protein>
    <recommendedName>
        <fullName evidence="2">DUF1468 domain-containing protein</fullName>
    </recommendedName>
</protein>
<keyword evidence="4" id="KW-1185">Reference proteome</keyword>
<feature type="domain" description="DUF1468" evidence="2">
    <location>
        <begin position="3"/>
        <end position="142"/>
    </location>
</feature>
<evidence type="ECO:0000313" key="3">
    <source>
        <dbReference type="EMBL" id="GGE28022.1"/>
    </source>
</evidence>
<feature type="transmembrane region" description="Helical" evidence="1">
    <location>
        <begin position="67"/>
        <end position="86"/>
    </location>
</feature>
<feature type="transmembrane region" description="Helical" evidence="1">
    <location>
        <begin position="92"/>
        <end position="110"/>
    </location>
</feature>
<gene>
    <name evidence="3" type="ORF">GCM10007276_01510</name>
</gene>
<evidence type="ECO:0000259" key="2">
    <source>
        <dbReference type="Pfam" id="PF07331"/>
    </source>
</evidence>
<dbReference type="Proteomes" id="UP000602745">
    <property type="component" value="Unassembled WGS sequence"/>
</dbReference>
<keyword evidence="1" id="KW-0472">Membrane</keyword>
<dbReference type="InterPro" id="IPR009936">
    <property type="entry name" value="DUF1468"/>
</dbReference>
<sequence>MRIVFLALLLTASLLYSYYAYDTLSFLTTTGRLGPGFFPRIIGTLLVVLCLAALISDRRSAADEGDIGVAADAWSVAAMVLASIGYLVALRLVGGVVGTVIFLLVILSIFNRGRYFLNATLSVAVPACLYLLFVVTLNADMPEGLLPLPF</sequence>
<dbReference type="RefSeq" id="WP_188407769.1">
    <property type="nucleotide sequence ID" value="NZ_BMCP01000001.1"/>
</dbReference>
<keyword evidence="1" id="KW-0812">Transmembrane</keyword>
<evidence type="ECO:0000256" key="1">
    <source>
        <dbReference type="SAM" id="Phobius"/>
    </source>
</evidence>
<proteinExistence type="predicted"/>
<accession>A0A8J2YBH1</accession>
<dbReference type="EMBL" id="BMCP01000001">
    <property type="protein sequence ID" value="GGE28022.1"/>
    <property type="molecule type" value="Genomic_DNA"/>
</dbReference>
<reference evidence="3" key="2">
    <citation type="submission" date="2020-09" db="EMBL/GenBank/DDBJ databases">
        <authorList>
            <person name="Sun Q."/>
            <person name="Sedlacek I."/>
        </authorList>
    </citation>
    <scope>NUCLEOTIDE SEQUENCE</scope>
    <source>
        <strain evidence="3">CCM 7684</strain>
    </source>
</reference>
<dbReference type="AlphaFoldDB" id="A0A8J2YBH1"/>
<reference evidence="3" key="1">
    <citation type="journal article" date="2014" name="Int. J. Syst. Evol. Microbiol.">
        <title>Complete genome sequence of Corynebacterium casei LMG S-19264T (=DSM 44701T), isolated from a smear-ripened cheese.</title>
        <authorList>
            <consortium name="US DOE Joint Genome Institute (JGI-PGF)"/>
            <person name="Walter F."/>
            <person name="Albersmeier A."/>
            <person name="Kalinowski J."/>
            <person name="Ruckert C."/>
        </authorList>
    </citation>
    <scope>NUCLEOTIDE SEQUENCE</scope>
    <source>
        <strain evidence="3">CCM 7684</strain>
    </source>
</reference>
<feature type="transmembrane region" description="Helical" evidence="1">
    <location>
        <begin position="37"/>
        <end position="55"/>
    </location>
</feature>
<feature type="transmembrane region" description="Helical" evidence="1">
    <location>
        <begin position="117"/>
        <end position="139"/>
    </location>
</feature>
<organism evidence="3 4">
    <name type="scientific">Agaricicola taiwanensis</name>
    <dbReference type="NCBI Taxonomy" id="591372"/>
    <lineage>
        <taxon>Bacteria</taxon>
        <taxon>Pseudomonadati</taxon>
        <taxon>Pseudomonadota</taxon>
        <taxon>Alphaproteobacteria</taxon>
        <taxon>Rhodobacterales</taxon>
        <taxon>Paracoccaceae</taxon>
        <taxon>Agaricicola</taxon>
    </lineage>
</organism>